<accession>A0AAV5ILG9</accession>
<organism evidence="1 2">
    <name type="scientific">Rubroshorea leprosula</name>
    <dbReference type="NCBI Taxonomy" id="152421"/>
    <lineage>
        <taxon>Eukaryota</taxon>
        <taxon>Viridiplantae</taxon>
        <taxon>Streptophyta</taxon>
        <taxon>Embryophyta</taxon>
        <taxon>Tracheophyta</taxon>
        <taxon>Spermatophyta</taxon>
        <taxon>Magnoliopsida</taxon>
        <taxon>eudicotyledons</taxon>
        <taxon>Gunneridae</taxon>
        <taxon>Pentapetalae</taxon>
        <taxon>rosids</taxon>
        <taxon>malvids</taxon>
        <taxon>Malvales</taxon>
        <taxon>Dipterocarpaceae</taxon>
        <taxon>Rubroshorea</taxon>
    </lineage>
</organism>
<evidence type="ECO:0000313" key="1">
    <source>
        <dbReference type="EMBL" id="GKV00769.1"/>
    </source>
</evidence>
<keyword evidence="2" id="KW-1185">Reference proteome</keyword>
<gene>
    <name evidence="1" type="ORF">SLEP1_g13402</name>
</gene>
<dbReference type="AlphaFoldDB" id="A0AAV5ILG9"/>
<proteinExistence type="predicted"/>
<dbReference type="Proteomes" id="UP001054252">
    <property type="component" value="Unassembled WGS sequence"/>
</dbReference>
<reference evidence="1 2" key="1">
    <citation type="journal article" date="2021" name="Commun. Biol.">
        <title>The genome of Shorea leprosula (Dipterocarpaceae) highlights the ecological relevance of drought in aseasonal tropical rainforests.</title>
        <authorList>
            <person name="Ng K.K.S."/>
            <person name="Kobayashi M.J."/>
            <person name="Fawcett J.A."/>
            <person name="Hatakeyama M."/>
            <person name="Paape T."/>
            <person name="Ng C.H."/>
            <person name="Ang C.C."/>
            <person name="Tnah L.H."/>
            <person name="Lee C.T."/>
            <person name="Nishiyama T."/>
            <person name="Sese J."/>
            <person name="O'Brien M.J."/>
            <person name="Copetti D."/>
            <person name="Mohd Noor M.I."/>
            <person name="Ong R.C."/>
            <person name="Putra M."/>
            <person name="Sireger I.Z."/>
            <person name="Indrioko S."/>
            <person name="Kosugi Y."/>
            <person name="Izuno A."/>
            <person name="Isagi Y."/>
            <person name="Lee S.L."/>
            <person name="Shimizu K.K."/>
        </authorList>
    </citation>
    <scope>NUCLEOTIDE SEQUENCE [LARGE SCALE GENOMIC DNA]</scope>
    <source>
        <strain evidence="1">214</strain>
    </source>
</reference>
<sequence>MAGIGWLAQSGIRTGRIVRRGGQSWLVNWQNKAGDLALPRRFG</sequence>
<dbReference type="EMBL" id="BPVZ01000016">
    <property type="protein sequence ID" value="GKV00769.1"/>
    <property type="molecule type" value="Genomic_DNA"/>
</dbReference>
<protein>
    <submittedName>
        <fullName evidence="1">Uncharacterized protein</fullName>
    </submittedName>
</protein>
<comment type="caution">
    <text evidence="1">The sequence shown here is derived from an EMBL/GenBank/DDBJ whole genome shotgun (WGS) entry which is preliminary data.</text>
</comment>
<evidence type="ECO:0000313" key="2">
    <source>
        <dbReference type="Proteomes" id="UP001054252"/>
    </source>
</evidence>
<name>A0AAV5ILG9_9ROSI</name>